<keyword evidence="2" id="KW-0175">Coiled coil</keyword>
<dbReference type="InterPro" id="IPR058627">
    <property type="entry name" value="MdtA-like_C"/>
</dbReference>
<evidence type="ECO:0000256" key="1">
    <source>
        <dbReference type="ARBA" id="ARBA00009477"/>
    </source>
</evidence>
<comment type="similarity">
    <text evidence="1">Belongs to the membrane fusion protein (MFP) (TC 8.A.1) family.</text>
</comment>
<dbReference type="Gene3D" id="2.40.50.100">
    <property type="match status" value="1"/>
</dbReference>
<feature type="coiled-coil region" evidence="2">
    <location>
        <begin position="108"/>
        <end position="183"/>
    </location>
</feature>
<dbReference type="Pfam" id="PF25973">
    <property type="entry name" value="BSH_CzcB"/>
    <property type="match status" value="1"/>
</dbReference>
<dbReference type="SUPFAM" id="SSF111369">
    <property type="entry name" value="HlyD-like secretion proteins"/>
    <property type="match status" value="1"/>
</dbReference>
<name>A0A7Y2H2J7_UNCEI</name>
<proteinExistence type="inferred from homology"/>
<dbReference type="Gene3D" id="2.40.30.170">
    <property type="match status" value="1"/>
</dbReference>
<dbReference type="Gene3D" id="2.40.420.20">
    <property type="match status" value="1"/>
</dbReference>
<comment type="caution">
    <text evidence="5">The sequence shown here is derived from an EMBL/GenBank/DDBJ whole genome shotgun (WGS) entry which is preliminary data.</text>
</comment>
<organism evidence="5 6">
    <name type="scientific">Eiseniibacteriota bacterium</name>
    <dbReference type="NCBI Taxonomy" id="2212470"/>
    <lineage>
        <taxon>Bacteria</taxon>
        <taxon>Candidatus Eiseniibacteriota</taxon>
    </lineage>
</organism>
<evidence type="ECO:0000259" key="4">
    <source>
        <dbReference type="Pfam" id="PF25973"/>
    </source>
</evidence>
<evidence type="ECO:0000313" key="5">
    <source>
        <dbReference type="EMBL" id="NNF07086.1"/>
    </source>
</evidence>
<evidence type="ECO:0000313" key="6">
    <source>
        <dbReference type="Proteomes" id="UP000547674"/>
    </source>
</evidence>
<reference evidence="5 6" key="1">
    <citation type="submission" date="2020-03" db="EMBL/GenBank/DDBJ databases">
        <title>Metabolic flexibility allows generalist bacteria to become dominant in a frequently disturbed ecosystem.</title>
        <authorList>
            <person name="Chen Y.-J."/>
            <person name="Leung P.M."/>
            <person name="Bay S.K."/>
            <person name="Hugenholtz P."/>
            <person name="Kessler A.J."/>
            <person name="Shelley G."/>
            <person name="Waite D.W."/>
            <person name="Cook P.L."/>
            <person name="Greening C."/>
        </authorList>
    </citation>
    <scope>NUCLEOTIDE SEQUENCE [LARGE SCALE GENOMIC DNA]</scope>
    <source>
        <strain evidence="5">SS_bin_28</strain>
    </source>
</reference>
<evidence type="ECO:0000256" key="2">
    <source>
        <dbReference type="SAM" id="Coils"/>
    </source>
</evidence>
<gene>
    <name evidence="5" type="ORF">HKN21_10025</name>
</gene>
<evidence type="ECO:0000259" key="3">
    <source>
        <dbReference type="Pfam" id="PF25967"/>
    </source>
</evidence>
<feature type="domain" description="CzcB-like barrel-sandwich hybrid" evidence="4">
    <location>
        <begin position="71"/>
        <end position="207"/>
    </location>
</feature>
<dbReference type="GO" id="GO:1990281">
    <property type="term" value="C:efflux pump complex"/>
    <property type="evidence" value="ECO:0007669"/>
    <property type="project" value="TreeGrafter"/>
</dbReference>
<dbReference type="PANTHER" id="PTHR30469:SF12">
    <property type="entry name" value="MULTIDRUG RESISTANCE PROTEIN MDTA"/>
    <property type="match status" value="1"/>
</dbReference>
<dbReference type="NCBIfam" id="TIGR01730">
    <property type="entry name" value="RND_mfp"/>
    <property type="match status" value="1"/>
</dbReference>
<feature type="domain" description="Multidrug resistance protein MdtA-like C-terminal permuted SH3" evidence="3">
    <location>
        <begin position="315"/>
        <end position="368"/>
    </location>
</feature>
<protein>
    <submittedName>
        <fullName evidence="5">Efflux RND transporter periplasmic adaptor subunit</fullName>
    </submittedName>
</protein>
<sequence>MRKTLRFVLPILVLALGVGAARALIMTRKPAEKREISAAIPLVETMRAKSTSHQFVVKSQGTVVPRTEIDLISEVTGKVIRVSPQLASGGMARKGEPLAVLESTDYRAAVAQAKAALAQATLRLAQEEAQAQVAREEWERLGEGEASDLTNRNLFVDEARASKQAAEANLAQAEKNLSRTSIRAPFDGRVRAKFVDVGQFVAAGTPVAKLFAIDFVEVRLPLPGDVIAFVNLPSGYEENPPQPEVKLFSDFGDESQVFTASVHRTEGEIDAQSRVLNVVARVEDPYRLKSEGPFLKVGQFVNAEIEGRRIDNVFVLPRSAIRGRDQVCIIDDEDRLRLRTVDVLRFEGDRAIVKSGLEDGDRVCVSPLETSVDGMKVRPTANGTPETEKELP</sequence>
<dbReference type="Pfam" id="PF25967">
    <property type="entry name" value="RND-MFP_C"/>
    <property type="match status" value="1"/>
</dbReference>
<dbReference type="InterPro" id="IPR058647">
    <property type="entry name" value="BSH_CzcB-like"/>
</dbReference>
<dbReference type="Gene3D" id="1.10.287.470">
    <property type="entry name" value="Helix hairpin bin"/>
    <property type="match status" value="1"/>
</dbReference>
<dbReference type="Proteomes" id="UP000547674">
    <property type="component" value="Unassembled WGS sequence"/>
</dbReference>
<accession>A0A7Y2H2J7</accession>
<dbReference type="PANTHER" id="PTHR30469">
    <property type="entry name" value="MULTIDRUG RESISTANCE PROTEIN MDTA"/>
    <property type="match status" value="1"/>
</dbReference>
<dbReference type="GO" id="GO:0015562">
    <property type="term" value="F:efflux transmembrane transporter activity"/>
    <property type="evidence" value="ECO:0007669"/>
    <property type="project" value="TreeGrafter"/>
</dbReference>
<dbReference type="EMBL" id="JABDJR010000399">
    <property type="protein sequence ID" value="NNF07086.1"/>
    <property type="molecule type" value="Genomic_DNA"/>
</dbReference>
<dbReference type="AlphaFoldDB" id="A0A7Y2H2J7"/>
<dbReference type="InterPro" id="IPR006143">
    <property type="entry name" value="RND_pump_MFP"/>
</dbReference>